<dbReference type="SMART" id="SM01246">
    <property type="entry name" value="Josephin"/>
    <property type="match status" value="1"/>
</dbReference>
<dbReference type="PANTHER" id="PTHR13291">
    <property type="entry name" value="JOSEPHIN 1, 2"/>
    <property type="match status" value="1"/>
</dbReference>
<dbReference type="AlphaFoldDB" id="A0AAN9TGA7"/>
<organism evidence="13 14">
    <name type="scientific">Parthenolecanium corni</name>
    <dbReference type="NCBI Taxonomy" id="536013"/>
    <lineage>
        <taxon>Eukaryota</taxon>
        <taxon>Metazoa</taxon>
        <taxon>Ecdysozoa</taxon>
        <taxon>Arthropoda</taxon>
        <taxon>Hexapoda</taxon>
        <taxon>Insecta</taxon>
        <taxon>Pterygota</taxon>
        <taxon>Neoptera</taxon>
        <taxon>Paraneoptera</taxon>
        <taxon>Hemiptera</taxon>
        <taxon>Sternorrhyncha</taxon>
        <taxon>Coccoidea</taxon>
        <taxon>Coccidae</taxon>
        <taxon>Parthenolecanium</taxon>
    </lineage>
</organism>
<dbReference type="Proteomes" id="UP001367676">
    <property type="component" value="Unassembled WGS sequence"/>
</dbReference>
<dbReference type="PROSITE" id="PS50957">
    <property type="entry name" value="JOSEPHIN"/>
    <property type="match status" value="1"/>
</dbReference>
<evidence type="ECO:0000256" key="10">
    <source>
        <dbReference type="ARBA" id="ARBA00077222"/>
    </source>
</evidence>
<comment type="function">
    <text evidence="8">Cleaves 'Lys-63'-linked poly-ubiquitin chains, and with lesser efficiency 'Lys-48'-linked poly-ubiquitin chains (in vitro). May act as a deubiquitinating enzyme.</text>
</comment>
<reference evidence="13 14" key="1">
    <citation type="submission" date="2024-03" db="EMBL/GenBank/DDBJ databases">
        <title>Adaptation during the transition from Ophiocordyceps entomopathogen to insect associate is accompanied by gene loss and intensified selection.</title>
        <authorList>
            <person name="Ward C.M."/>
            <person name="Onetto C.A."/>
            <person name="Borneman A.R."/>
        </authorList>
    </citation>
    <scope>NUCLEOTIDE SEQUENCE [LARGE SCALE GENOMIC DNA]</scope>
    <source>
        <strain evidence="13">AWRI1</strain>
        <tissue evidence="13">Single Adult Female</tissue>
    </source>
</reference>
<evidence type="ECO:0000256" key="2">
    <source>
        <dbReference type="ARBA" id="ARBA00004514"/>
    </source>
</evidence>
<evidence type="ECO:0000313" key="14">
    <source>
        <dbReference type="Proteomes" id="UP001367676"/>
    </source>
</evidence>
<dbReference type="GO" id="GO:0005829">
    <property type="term" value="C:cytosol"/>
    <property type="evidence" value="ECO:0007669"/>
    <property type="project" value="UniProtKB-SubCell"/>
</dbReference>
<evidence type="ECO:0000256" key="3">
    <source>
        <dbReference type="ARBA" id="ARBA00012759"/>
    </source>
</evidence>
<dbReference type="EC" id="3.4.19.12" evidence="3"/>
<dbReference type="Pfam" id="PF02099">
    <property type="entry name" value="Josephin"/>
    <property type="match status" value="1"/>
</dbReference>
<comment type="subcellular location">
    <subcellularLocation>
        <location evidence="2">Cytoplasm</location>
        <location evidence="2">Cytosol</location>
    </subcellularLocation>
</comment>
<dbReference type="Gene3D" id="3.90.70.40">
    <property type="match status" value="1"/>
</dbReference>
<evidence type="ECO:0000256" key="8">
    <source>
        <dbReference type="ARBA" id="ARBA00058284"/>
    </source>
</evidence>
<dbReference type="InterPro" id="IPR006155">
    <property type="entry name" value="Josephin"/>
</dbReference>
<evidence type="ECO:0000256" key="9">
    <source>
        <dbReference type="ARBA" id="ARBA00069892"/>
    </source>
</evidence>
<proteinExistence type="predicted"/>
<keyword evidence="6" id="KW-0833">Ubl conjugation pathway</keyword>
<feature type="active site" evidence="11">
    <location>
        <position position="15"/>
    </location>
</feature>
<comment type="caution">
    <text evidence="13">The sequence shown here is derived from an EMBL/GenBank/DDBJ whole genome shotgun (WGS) entry which is preliminary data.</text>
</comment>
<keyword evidence="4" id="KW-0963">Cytoplasm</keyword>
<dbReference type="GO" id="GO:0006508">
    <property type="term" value="P:proteolysis"/>
    <property type="evidence" value="ECO:0007669"/>
    <property type="project" value="UniProtKB-KW"/>
</dbReference>
<dbReference type="EMBL" id="JBBCAQ010000022">
    <property type="protein sequence ID" value="KAK7590863.1"/>
    <property type="molecule type" value="Genomic_DNA"/>
</dbReference>
<dbReference type="GO" id="GO:0016579">
    <property type="term" value="P:protein deubiquitination"/>
    <property type="evidence" value="ECO:0007669"/>
    <property type="project" value="InterPro"/>
</dbReference>
<evidence type="ECO:0000256" key="1">
    <source>
        <dbReference type="ARBA" id="ARBA00000707"/>
    </source>
</evidence>
<evidence type="ECO:0000256" key="6">
    <source>
        <dbReference type="ARBA" id="ARBA00022786"/>
    </source>
</evidence>
<sequence length="190" mass="21970">MEEPVYHEKQVKEFCALHALNNLFQKDDAFLKSELDAVCYSLAPKVWFNPHKSLLGLGNYDVNVLIAVLQNKGYQTIWFDQRKNPNCLQLSKIFGFIMNIPNDYHIGYIRLPLQRRHWIAIRKVGNCYYNLDSKLKEPLAIGQEAELISYLQQKLSHKDNQLFVVVPSDVHDWQIDSVSASCDPSSSESR</sequence>
<evidence type="ECO:0000256" key="11">
    <source>
        <dbReference type="PROSITE-ProRule" id="PRU00331"/>
    </source>
</evidence>
<keyword evidence="14" id="KW-1185">Reference proteome</keyword>
<dbReference type="InterPro" id="IPR040053">
    <property type="entry name" value="JOSD1/2"/>
</dbReference>
<feature type="active site" evidence="11">
    <location>
        <position position="132"/>
    </location>
</feature>
<evidence type="ECO:0000256" key="4">
    <source>
        <dbReference type="ARBA" id="ARBA00022490"/>
    </source>
</evidence>
<evidence type="ECO:0000259" key="12">
    <source>
        <dbReference type="PROSITE" id="PS50957"/>
    </source>
</evidence>
<dbReference type="GO" id="GO:0004843">
    <property type="term" value="F:cysteine-type deubiquitinase activity"/>
    <property type="evidence" value="ECO:0007669"/>
    <property type="project" value="UniProtKB-EC"/>
</dbReference>
<accession>A0AAN9TGA7</accession>
<protein>
    <recommendedName>
        <fullName evidence="9">Josephin-2</fullName>
        <ecNumber evidence="3">3.4.19.12</ecNumber>
    </recommendedName>
    <alternativeName>
        <fullName evidence="10">Josephin domain-containing protein 2</fullName>
    </alternativeName>
</protein>
<evidence type="ECO:0000256" key="5">
    <source>
        <dbReference type="ARBA" id="ARBA00022670"/>
    </source>
</evidence>
<name>A0AAN9TGA7_9HEMI</name>
<feature type="active site" evidence="11">
    <location>
        <position position="117"/>
    </location>
</feature>
<dbReference type="PANTHER" id="PTHR13291:SF0">
    <property type="entry name" value="JOSEPHIN-LIKE PROTEIN"/>
    <property type="match status" value="1"/>
</dbReference>
<keyword evidence="7 11" id="KW-0378">Hydrolase</keyword>
<keyword evidence="5" id="KW-0645">Protease</keyword>
<evidence type="ECO:0000256" key="7">
    <source>
        <dbReference type="ARBA" id="ARBA00022801"/>
    </source>
</evidence>
<feature type="domain" description="Josephin" evidence="12">
    <location>
        <begin position="2"/>
        <end position="180"/>
    </location>
</feature>
<dbReference type="FunFam" id="3.90.70.40:FF:000003">
    <property type="entry name" value="josephin-2 isoform X1"/>
    <property type="match status" value="1"/>
</dbReference>
<comment type="catalytic activity">
    <reaction evidence="1">
        <text>Thiol-dependent hydrolysis of ester, thioester, amide, peptide and isopeptide bonds formed by the C-terminal Gly of ubiquitin (a 76-residue protein attached to proteins as an intracellular targeting signal).</text>
        <dbReference type="EC" id="3.4.19.12"/>
    </reaction>
</comment>
<evidence type="ECO:0000313" key="13">
    <source>
        <dbReference type="EMBL" id="KAK7590863.1"/>
    </source>
</evidence>
<gene>
    <name evidence="13" type="ORF">V9T40_002476</name>
</gene>